<dbReference type="InterPro" id="IPR006195">
    <property type="entry name" value="aa-tRNA-synth_II"/>
</dbReference>
<dbReference type="SUPFAM" id="SSF55681">
    <property type="entry name" value="Class II aaRS and biotin synthetases"/>
    <property type="match status" value="1"/>
</dbReference>
<evidence type="ECO:0000256" key="10">
    <source>
        <dbReference type="ARBA" id="ARBA00022917"/>
    </source>
</evidence>
<evidence type="ECO:0000256" key="11">
    <source>
        <dbReference type="ARBA" id="ARBA00023146"/>
    </source>
</evidence>
<organism evidence="15 16">
    <name type="scientific">Sulfidibacter corallicola</name>
    <dbReference type="NCBI Taxonomy" id="2818388"/>
    <lineage>
        <taxon>Bacteria</taxon>
        <taxon>Pseudomonadati</taxon>
        <taxon>Acidobacteriota</taxon>
        <taxon>Holophagae</taxon>
        <taxon>Acanthopleuribacterales</taxon>
        <taxon>Acanthopleuribacteraceae</taxon>
        <taxon>Sulfidibacter</taxon>
    </lineage>
</organism>
<dbReference type="EMBL" id="CP071793">
    <property type="protein sequence ID" value="QTD47836.1"/>
    <property type="molecule type" value="Genomic_DNA"/>
</dbReference>
<keyword evidence="9 13" id="KW-0460">Magnesium</keyword>
<evidence type="ECO:0000256" key="9">
    <source>
        <dbReference type="ARBA" id="ARBA00022842"/>
    </source>
</evidence>
<dbReference type="InterPro" id="IPR022911">
    <property type="entry name" value="Phe_tRNA_ligase_alpha1_bac"/>
</dbReference>
<keyword evidence="4 13" id="KW-0963">Cytoplasm</keyword>
<protein>
    <recommendedName>
        <fullName evidence="13">Phenylalanine--tRNA ligase alpha subunit</fullName>
        <ecNumber evidence="13">6.1.1.20</ecNumber>
    </recommendedName>
    <alternativeName>
        <fullName evidence="13">Phenylalanyl-tRNA synthetase alpha subunit</fullName>
        <shortName evidence="13">PheRS</shortName>
    </alternativeName>
</protein>
<dbReference type="Pfam" id="PF02912">
    <property type="entry name" value="Phe_tRNA-synt_N"/>
    <property type="match status" value="1"/>
</dbReference>
<dbReference type="Proteomes" id="UP000663929">
    <property type="component" value="Chromosome"/>
</dbReference>
<evidence type="ECO:0000256" key="7">
    <source>
        <dbReference type="ARBA" id="ARBA00022741"/>
    </source>
</evidence>
<evidence type="ECO:0000256" key="2">
    <source>
        <dbReference type="ARBA" id="ARBA00010207"/>
    </source>
</evidence>
<evidence type="ECO:0000256" key="3">
    <source>
        <dbReference type="ARBA" id="ARBA00011209"/>
    </source>
</evidence>
<keyword evidence="11 13" id="KW-0030">Aminoacyl-tRNA synthetase</keyword>
<evidence type="ECO:0000256" key="12">
    <source>
        <dbReference type="ARBA" id="ARBA00049255"/>
    </source>
</evidence>
<reference evidence="15" key="1">
    <citation type="submission" date="2021-03" db="EMBL/GenBank/DDBJ databases">
        <title>Acanthopleuribacteraceae sp. M133.</title>
        <authorList>
            <person name="Wang G."/>
        </authorList>
    </citation>
    <scope>NUCLEOTIDE SEQUENCE</scope>
    <source>
        <strain evidence="15">M133</strain>
    </source>
</reference>
<dbReference type="PANTHER" id="PTHR11538:SF41">
    <property type="entry name" value="PHENYLALANINE--TRNA LIGASE, MITOCHONDRIAL"/>
    <property type="match status" value="1"/>
</dbReference>
<dbReference type="InterPro" id="IPR002319">
    <property type="entry name" value="Phenylalanyl-tRNA_Synthase"/>
</dbReference>
<keyword evidence="6 13" id="KW-0479">Metal-binding</keyword>
<keyword evidence="5 13" id="KW-0436">Ligase</keyword>
<dbReference type="GO" id="GO:0004826">
    <property type="term" value="F:phenylalanine-tRNA ligase activity"/>
    <property type="evidence" value="ECO:0007669"/>
    <property type="project" value="UniProtKB-UniRule"/>
</dbReference>
<dbReference type="GO" id="GO:0005737">
    <property type="term" value="C:cytoplasm"/>
    <property type="evidence" value="ECO:0007669"/>
    <property type="project" value="UniProtKB-SubCell"/>
</dbReference>
<comment type="catalytic activity">
    <reaction evidence="12 13">
        <text>tRNA(Phe) + L-phenylalanine + ATP = L-phenylalanyl-tRNA(Phe) + AMP + diphosphate + H(+)</text>
        <dbReference type="Rhea" id="RHEA:19413"/>
        <dbReference type="Rhea" id="RHEA-COMP:9668"/>
        <dbReference type="Rhea" id="RHEA-COMP:9699"/>
        <dbReference type="ChEBI" id="CHEBI:15378"/>
        <dbReference type="ChEBI" id="CHEBI:30616"/>
        <dbReference type="ChEBI" id="CHEBI:33019"/>
        <dbReference type="ChEBI" id="CHEBI:58095"/>
        <dbReference type="ChEBI" id="CHEBI:78442"/>
        <dbReference type="ChEBI" id="CHEBI:78531"/>
        <dbReference type="ChEBI" id="CHEBI:456215"/>
        <dbReference type="EC" id="6.1.1.20"/>
    </reaction>
</comment>
<evidence type="ECO:0000256" key="5">
    <source>
        <dbReference type="ARBA" id="ARBA00022598"/>
    </source>
</evidence>
<comment type="cofactor">
    <cofactor evidence="13">
        <name>Mg(2+)</name>
        <dbReference type="ChEBI" id="CHEBI:18420"/>
    </cofactor>
    <text evidence="13">Binds 2 magnesium ions per tetramer.</text>
</comment>
<dbReference type="PROSITE" id="PS50862">
    <property type="entry name" value="AA_TRNA_LIGASE_II"/>
    <property type="match status" value="1"/>
</dbReference>
<proteinExistence type="inferred from homology"/>
<feature type="binding site" evidence="13">
    <location>
        <position position="254"/>
    </location>
    <ligand>
        <name>Mg(2+)</name>
        <dbReference type="ChEBI" id="CHEBI:18420"/>
        <note>shared with beta subunit</note>
    </ligand>
</feature>
<comment type="similarity">
    <text evidence="2 13">Belongs to the class-II aminoacyl-tRNA synthetase family. Phe-tRNA synthetase alpha subunit type 1 subfamily.</text>
</comment>
<comment type="subcellular location">
    <subcellularLocation>
        <location evidence="1 13">Cytoplasm</location>
    </subcellularLocation>
</comment>
<dbReference type="InterPro" id="IPR004188">
    <property type="entry name" value="Phe-tRNA_ligase_II_N"/>
</dbReference>
<dbReference type="SUPFAM" id="SSF46589">
    <property type="entry name" value="tRNA-binding arm"/>
    <property type="match status" value="1"/>
</dbReference>
<dbReference type="GO" id="GO:0006432">
    <property type="term" value="P:phenylalanyl-tRNA aminoacylation"/>
    <property type="evidence" value="ECO:0007669"/>
    <property type="project" value="UniProtKB-UniRule"/>
</dbReference>
<comment type="subunit">
    <text evidence="3 13">Tetramer of two alpha and two beta subunits.</text>
</comment>
<feature type="domain" description="Aminoacyl-transfer RNA synthetases class-II family profile" evidence="14">
    <location>
        <begin position="113"/>
        <end position="337"/>
    </location>
</feature>
<dbReference type="InterPro" id="IPR010978">
    <property type="entry name" value="tRNA-bd_arm"/>
</dbReference>
<dbReference type="KEGG" id="scor:J3U87_19795"/>
<dbReference type="Pfam" id="PF01409">
    <property type="entry name" value="tRNA-synt_2d"/>
    <property type="match status" value="1"/>
</dbReference>
<evidence type="ECO:0000256" key="6">
    <source>
        <dbReference type="ARBA" id="ARBA00022723"/>
    </source>
</evidence>
<evidence type="ECO:0000259" key="14">
    <source>
        <dbReference type="PROSITE" id="PS50862"/>
    </source>
</evidence>
<dbReference type="InterPro" id="IPR004529">
    <property type="entry name" value="Phe-tRNA-synth_IIc_asu"/>
</dbReference>
<dbReference type="GO" id="GO:0000287">
    <property type="term" value="F:magnesium ion binding"/>
    <property type="evidence" value="ECO:0007669"/>
    <property type="project" value="UniProtKB-UniRule"/>
</dbReference>
<evidence type="ECO:0000256" key="8">
    <source>
        <dbReference type="ARBA" id="ARBA00022840"/>
    </source>
</evidence>
<dbReference type="CDD" id="cd00496">
    <property type="entry name" value="PheRS_alpha_core"/>
    <property type="match status" value="1"/>
</dbReference>
<dbReference type="InterPro" id="IPR045864">
    <property type="entry name" value="aa-tRNA-synth_II/BPL/LPL"/>
</dbReference>
<evidence type="ECO:0000313" key="16">
    <source>
        <dbReference type="Proteomes" id="UP000663929"/>
    </source>
</evidence>
<dbReference type="EC" id="6.1.1.20" evidence="13"/>
<gene>
    <name evidence="13 15" type="primary">pheS</name>
    <name evidence="15" type="ORF">J3U87_19795</name>
</gene>
<evidence type="ECO:0000256" key="13">
    <source>
        <dbReference type="HAMAP-Rule" id="MF_00281"/>
    </source>
</evidence>
<evidence type="ECO:0000256" key="1">
    <source>
        <dbReference type="ARBA" id="ARBA00004496"/>
    </source>
</evidence>
<keyword evidence="16" id="KW-1185">Reference proteome</keyword>
<dbReference type="NCBIfam" id="TIGR00468">
    <property type="entry name" value="pheS"/>
    <property type="match status" value="1"/>
</dbReference>
<keyword evidence="7 13" id="KW-0547">Nucleotide-binding</keyword>
<dbReference type="GO" id="GO:0000049">
    <property type="term" value="F:tRNA binding"/>
    <property type="evidence" value="ECO:0007669"/>
    <property type="project" value="InterPro"/>
</dbReference>
<keyword evidence="10 13" id="KW-0648">Protein biosynthesis</keyword>
<name>A0A8A4TD24_SULCO</name>
<dbReference type="AlphaFoldDB" id="A0A8A4TD24"/>
<evidence type="ECO:0000313" key="15">
    <source>
        <dbReference type="EMBL" id="QTD47836.1"/>
    </source>
</evidence>
<dbReference type="RefSeq" id="WP_237377503.1">
    <property type="nucleotide sequence ID" value="NZ_CP071793.1"/>
</dbReference>
<accession>A0A8A4TD24</accession>
<dbReference type="PANTHER" id="PTHR11538">
    <property type="entry name" value="PHENYLALANYL-TRNA SYNTHETASE"/>
    <property type="match status" value="1"/>
</dbReference>
<dbReference type="HAMAP" id="MF_00281">
    <property type="entry name" value="Phe_tRNA_synth_alpha1"/>
    <property type="match status" value="1"/>
</dbReference>
<sequence length="341" mass="38515">MDLSTWNLEQSLESFRARTAEAGSADEWEALRIEYLGKKNGMMTRLLTALREAPRELKPRLGKDLNVFKKEVERIIKERKPSDRAGKAPKLDLSLPGVAPDLGGLHPVTLTMQAMTDFFVRMGYDVAEGPEIETNFYNFEALNTPAAHPARDDADTYYIEDPSNDLLLRTQTSGTQIRYMQTHQPPFRMVAPGRVFRRDDDITHSPVFHQMEGLVVGEGITFSHLKGSLQAFAAHIFGEGTRIRLRPSYFPFTEPSAEVDVTCPFCESGCRTCKGTTWIEILGCGMVDPNVFEAVGYDPEKVTGFAWGIGIERVAMLKYSIPDIRYLYQNDRRFLDQFKVG</sequence>
<dbReference type="GO" id="GO:0005524">
    <property type="term" value="F:ATP binding"/>
    <property type="evidence" value="ECO:0007669"/>
    <property type="project" value="UniProtKB-UniRule"/>
</dbReference>
<evidence type="ECO:0000256" key="4">
    <source>
        <dbReference type="ARBA" id="ARBA00022490"/>
    </source>
</evidence>
<dbReference type="Gene3D" id="3.30.930.10">
    <property type="entry name" value="Bira Bifunctional Protein, Domain 2"/>
    <property type="match status" value="1"/>
</dbReference>
<keyword evidence="8 13" id="KW-0067">ATP-binding</keyword>